<accession>A0ABX6IE95</accession>
<protein>
    <submittedName>
        <fullName evidence="5">TIGR03986 family CRISPR-associated RAMP protein</fullName>
    </submittedName>
</protein>
<sequence length="786" mass="86491">MPPGKFPRAGPAPKVAGSGQFSFRSLPIPHHVTTCTSCPRSTAILTTRGTSLSAMSGTSDFPQRSATEETPMVEIPNPPTRPAPGNNNNQFVNPYNFVSTPTRNLAGQFGDGPSASHGTVTPGTYSARIPVRLTTKSPLLLPDHPSAVRQEGEPATLSTRTDPAGTPILTGSTIKGVLRASYEAITNSRYGVFDSRHELPGAIRALPNEALGLRPAVVIRGSNGLMAMTVKSLVPLGEDGNPYPDITPQPAAWLPISKGRSFAQRIHRAAWTLDKMPVVAWIHLQRHTNPNFYMWRVSNLASDFDALPEYPDPPPQAHLNEGFEAVRVRGYIHWTGGTFDGKNDERLVVTKVFEEDHAFARVDLDPKTISSDNVREWKATIDSYARANEHRSEEAQQGLASYILRKDQWKLEVGRTLHARVERDRITQVTPAMVGRSVFGNSPHDLTAANHLPAQTLGELSPADRVFGWVADGREERSAAAVKGHLRIAPPRVTHCPAGGAVEHIPGGPLPLTVLNGPKSSQYRFYTSAADNAPIGSGPRRGVNGFRDTDKLRGRKFYLPHRDVIGEAQRVNDYWRSRTPQQRVQVQGRHRYPEHVAVEGTPANVSVSVTDWVAIGVQFATEIIVDNLTATELGALLWLLALPEDAVYTVGMGRPLGFGATRIEAIWERVRIEGPDDITERYRSLTRAATQLDAAPDSGATAQDLINDFDRLLFADQDLRAVRTEFLNAVIGYRGFPVHYPRVRTGNTTPPRNNGYEWWTNNETPTNRKALKRMHTNQQAPTLPYL</sequence>
<feature type="region of interest" description="Disordered" evidence="3">
    <location>
        <begin position="52"/>
        <end position="71"/>
    </location>
</feature>
<dbReference type="EMBL" id="CP045809">
    <property type="protein sequence ID" value="QHN33620.1"/>
    <property type="molecule type" value="Genomic_DNA"/>
</dbReference>
<evidence type="ECO:0000313" key="6">
    <source>
        <dbReference type="Proteomes" id="UP001059836"/>
    </source>
</evidence>
<feature type="compositionally biased region" description="Polar residues" evidence="3">
    <location>
        <begin position="52"/>
        <end position="65"/>
    </location>
</feature>
<comment type="subunit">
    <text evidence="2">Part of the Csm effector complex that includes Cas10, Csm2, Csm3, Csm4 and Csm5.</text>
</comment>
<name>A0ABX6IE95_9ACTN</name>
<dbReference type="NCBIfam" id="TIGR03986">
    <property type="entry name" value="TIGR03986 family CRISPR-associated RAMP protein"/>
    <property type="match status" value="1"/>
</dbReference>
<evidence type="ECO:0000259" key="4">
    <source>
        <dbReference type="Pfam" id="PF03787"/>
    </source>
</evidence>
<dbReference type="InterPro" id="IPR005537">
    <property type="entry name" value="RAMP_III_fam"/>
</dbReference>
<proteinExistence type="predicted"/>
<evidence type="ECO:0000256" key="2">
    <source>
        <dbReference type="ARBA" id="ARBA00093789"/>
    </source>
</evidence>
<feature type="region of interest" description="Disordered" evidence="3">
    <location>
        <begin position="137"/>
        <end position="168"/>
    </location>
</feature>
<gene>
    <name evidence="5" type="ORF">GII31_00560</name>
</gene>
<feature type="domain" description="CRISPR type III-associated protein" evidence="4">
    <location>
        <begin position="133"/>
        <end position="193"/>
    </location>
</feature>
<dbReference type="Proteomes" id="UP001059836">
    <property type="component" value="Chromosome"/>
</dbReference>
<reference evidence="5" key="1">
    <citation type="journal article" date="2021" name="Nat. Microbiol.">
        <title>Cocultivation of an ultrasmall environmental parasitic bacterium with lytic ability against bacteria associated with wastewater foams.</title>
        <authorList>
            <person name="Batinovic S."/>
            <person name="Rose J.J.A."/>
            <person name="Ratcliffe J."/>
            <person name="Seviour R.J."/>
            <person name="Petrovski S."/>
        </authorList>
    </citation>
    <scope>NUCLEOTIDE SEQUENCE</scope>
    <source>
        <strain evidence="5">CON9</strain>
    </source>
</reference>
<organism evidence="5 6">
    <name type="scientific">Gordonia pseudamarae</name>
    <dbReference type="NCBI Taxonomy" id="2831662"/>
    <lineage>
        <taxon>Bacteria</taxon>
        <taxon>Bacillati</taxon>
        <taxon>Actinomycetota</taxon>
        <taxon>Actinomycetes</taxon>
        <taxon>Mycobacteriales</taxon>
        <taxon>Gordoniaceae</taxon>
        <taxon>Gordonia</taxon>
    </lineage>
</organism>
<evidence type="ECO:0000313" key="5">
    <source>
        <dbReference type="EMBL" id="QHN33620.1"/>
    </source>
</evidence>
<evidence type="ECO:0000256" key="3">
    <source>
        <dbReference type="SAM" id="MobiDB-lite"/>
    </source>
</evidence>
<dbReference type="Pfam" id="PF03787">
    <property type="entry name" value="RAMPs"/>
    <property type="match status" value="1"/>
</dbReference>
<dbReference type="InterPro" id="IPR023825">
    <property type="entry name" value="CRISPR-assoc_RAMP_BGP1436"/>
</dbReference>
<keyword evidence="1" id="KW-0051">Antiviral defense</keyword>
<keyword evidence="6" id="KW-1185">Reference proteome</keyword>
<dbReference type="CDD" id="cd09726">
    <property type="entry name" value="RAMP_I_III"/>
    <property type="match status" value="1"/>
</dbReference>
<evidence type="ECO:0000256" key="1">
    <source>
        <dbReference type="ARBA" id="ARBA00023118"/>
    </source>
</evidence>